<comment type="caution">
    <text evidence="2">The sequence shown here is derived from an EMBL/GenBank/DDBJ whole genome shotgun (WGS) entry which is preliminary data.</text>
</comment>
<protein>
    <submittedName>
        <fullName evidence="2">Uncharacterized protein</fullName>
    </submittedName>
</protein>
<evidence type="ECO:0000313" key="3">
    <source>
        <dbReference type="Proteomes" id="UP001500655"/>
    </source>
</evidence>
<evidence type="ECO:0000256" key="1">
    <source>
        <dbReference type="SAM" id="Phobius"/>
    </source>
</evidence>
<reference evidence="3" key="1">
    <citation type="journal article" date="2019" name="Int. J. Syst. Evol. Microbiol.">
        <title>The Global Catalogue of Microorganisms (GCM) 10K type strain sequencing project: providing services to taxonomists for standard genome sequencing and annotation.</title>
        <authorList>
            <consortium name="The Broad Institute Genomics Platform"/>
            <consortium name="The Broad Institute Genome Sequencing Center for Infectious Disease"/>
            <person name="Wu L."/>
            <person name="Ma J."/>
        </authorList>
    </citation>
    <scope>NUCLEOTIDE SEQUENCE [LARGE SCALE GENOMIC DNA]</scope>
    <source>
        <strain evidence="3">JCM 13249</strain>
    </source>
</reference>
<keyword evidence="1" id="KW-0812">Transmembrane</keyword>
<name>A0ABP4WUH9_9ACTN</name>
<feature type="transmembrane region" description="Helical" evidence="1">
    <location>
        <begin position="12"/>
        <end position="30"/>
    </location>
</feature>
<dbReference type="RefSeq" id="WP_344083453.1">
    <property type="nucleotide sequence ID" value="NZ_BAAALS010000018.1"/>
</dbReference>
<keyword evidence="1" id="KW-0472">Membrane</keyword>
<feature type="transmembrane region" description="Helical" evidence="1">
    <location>
        <begin position="42"/>
        <end position="58"/>
    </location>
</feature>
<dbReference type="EMBL" id="BAAALS010000018">
    <property type="protein sequence ID" value="GAA1763242.1"/>
    <property type="molecule type" value="Genomic_DNA"/>
</dbReference>
<organism evidence="2 3">
    <name type="scientific">Luedemannella helvata</name>
    <dbReference type="NCBI Taxonomy" id="349315"/>
    <lineage>
        <taxon>Bacteria</taxon>
        <taxon>Bacillati</taxon>
        <taxon>Actinomycetota</taxon>
        <taxon>Actinomycetes</taxon>
        <taxon>Micromonosporales</taxon>
        <taxon>Micromonosporaceae</taxon>
        <taxon>Luedemannella</taxon>
    </lineage>
</organism>
<feature type="transmembrane region" description="Helical" evidence="1">
    <location>
        <begin position="122"/>
        <end position="145"/>
    </location>
</feature>
<gene>
    <name evidence="2" type="ORF">GCM10009681_37890</name>
</gene>
<dbReference type="Proteomes" id="UP001500655">
    <property type="component" value="Unassembled WGS sequence"/>
</dbReference>
<keyword evidence="1" id="KW-1133">Transmembrane helix</keyword>
<feature type="transmembrane region" description="Helical" evidence="1">
    <location>
        <begin position="70"/>
        <end position="90"/>
    </location>
</feature>
<accession>A0ABP4WUH9</accession>
<proteinExistence type="predicted"/>
<evidence type="ECO:0000313" key="2">
    <source>
        <dbReference type="EMBL" id="GAA1763242.1"/>
    </source>
</evidence>
<keyword evidence="3" id="KW-1185">Reference proteome</keyword>
<sequence>MAHTFTQRYGPLSFKLTALLYATTFVHHIYGGLAFRSTERTVLAVVFSVVFLITYLIYRRASARRWAATAYWLLVYGFWVGLLGLFEGFYNHTLFVVLRASGYTGLDRLYGAASDARISDDLLFQATGVLTFVFAVVLGLTPLLARKRIQLMRDVRQDLAG</sequence>